<evidence type="ECO:0000256" key="9">
    <source>
        <dbReference type="RuleBase" id="RU363073"/>
    </source>
</evidence>
<evidence type="ECO:0000313" key="11">
    <source>
        <dbReference type="EMBL" id="KAH6586218.1"/>
    </source>
</evidence>
<dbReference type="SUPFAM" id="SSF103473">
    <property type="entry name" value="MFS general substrate transporter"/>
    <property type="match status" value="1"/>
</dbReference>
<feature type="compositionally biased region" description="Polar residues" evidence="10">
    <location>
        <begin position="1"/>
        <end position="10"/>
    </location>
</feature>
<dbReference type="Pfam" id="PF11700">
    <property type="entry name" value="ATG22"/>
    <property type="match status" value="1"/>
</dbReference>
<keyword evidence="3 9" id="KW-0813">Transport</keyword>
<keyword evidence="5 9" id="KW-0812">Transmembrane</keyword>
<keyword evidence="6 9" id="KW-0029">Amino-acid transport</keyword>
<evidence type="ECO:0000256" key="10">
    <source>
        <dbReference type="SAM" id="MobiDB-lite"/>
    </source>
</evidence>
<evidence type="ECO:0000256" key="6">
    <source>
        <dbReference type="ARBA" id="ARBA00022970"/>
    </source>
</evidence>
<dbReference type="InterPro" id="IPR050495">
    <property type="entry name" value="ATG22/LtaA_families"/>
</dbReference>
<comment type="function">
    <text evidence="9">Vacuolar effluxer which mediate the efflux of amino acids resulting from autophagic degradation. The release of autophagic amino acids allows the maintenance of protein synthesis and viability during nitrogen starvation.</text>
</comment>
<feature type="region of interest" description="Disordered" evidence="10">
    <location>
        <begin position="1"/>
        <end position="35"/>
    </location>
</feature>
<keyword evidence="9" id="KW-0072">Autophagy</keyword>
<feature type="transmembrane region" description="Helical" evidence="9">
    <location>
        <begin position="445"/>
        <end position="467"/>
    </location>
</feature>
<feature type="transmembrane region" description="Helical" evidence="9">
    <location>
        <begin position="414"/>
        <end position="433"/>
    </location>
</feature>
<dbReference type="PANTHER" id="PTHR23519">
    <property type="entry name" value="AUTOPHAGY-RELATED PROTEIN 22"/>
    <property type="match status" value="1"/>
</dbReference>
<protein>
    <recommendedName>
        <fullName evidence="9">Autophagy-related protein</fullName>
    </recommendedName>
</protein>
<feature type="transmembrane region" description="Helical" evidence="9">
    <location>
        <begin position="479"/>
        <end position="501"/>
    </location>
</feature>
<evidence type="ECO:0000256" key="7">
    <source>
        <dbReference type="ARBA" id="ARBA00022989"/>
    </source>
</evidence>
<dbReference type="EMBL" id="JAFCIX010000575">
    <property type="protein sequence ID" value="KAH6586218.1"/>
    <property type="molecule type" value="Genomic_DNA"/>
</dbReference>
<evidence type="ECO:0000256" key="4">
    <source>
        <dbReference type="ARBA" id="ARBA00022554"/>
    </source>
</evidence>
<evidence type="ECO:0000256" key="2">
    <source>
        <dbReference type="ARBA" id="ARBA00006978"/>
    </source>
</evidence>
<feature type="transmembrane region" description="Helical" evidence="9">
    <location>
        <begin position="287"/>
        <end position="310"/>
    </location>
</feature>
<feature type="compositionally biased region" description="Polar residues" evidence="10">
    <location>
        <begin position="644"/>
        <end position="654"/>
    </location>
</feature>
<dbReference type="InterPro" id="IPR036259">
    <property type="entry name" value="MFS_trans_sf"/>
</dbReference>
<feature type="transmembrane region" description="Helical" evidence="9">
    <location>
        <begin position="261"/>
        <end position="281"/>
    </location>
</feature>
<sequence length="716" mass="77394">MSTALSSSTLAMPVPTPAGTSIHSRSHSGSPPVEPETTISEYRAYWVYGAALAAAGGIGRLIGMLLLEDLARGAGVYERSNVSCSSPSPVNGTTPMCVLPIGGSYINTINFLGFVATVAIIVQVFLVLLVAGYGDHSFYRRHFLIGTGIIGAISSILIPLAYTPYLYWLAGLLLIITSSFQAFSTVFIESYFPILLRNDPSVKHYRMPAKFDGDPTSTSARSTSKELGRQVTESGMIIQSTVLKTYPFDERGNWVQMYSNIYGFSTSFVILTIGGGLINVLGNGIGIKEGVICFTGVLWLGLGVLTVLYLKPHPGPALPGGRHPIFFSWKKAMFSFKKWKKVEHTFRFLLAYFFFGGGMNTLGIISVLYLGSNLRLTDFQTLTIGNLLPVFAILGSLACISAQNKFHISTHTMLMVSVAMFGLIPIYALIGAFNTKFGLVHAYEAYILSAWGGFFYGAAISFSKVTFAELIPRGNECEFFGYYVLTDRVSTWFSSVLIGLIANGSGVRYGLIWLIVFFIISIPILWVVDVEQGRQDALLMAKGAHDDVVLMDNYTSDAFYQGRFSDDIPTDGSMDKTELTHPPSETPSVQQPYHAEPTRLKDEPVHAVTSGTLEGYPSSGTISRATTYSPTVASATATRPPPSNYGTAGGSSRATAVGGSSMLSQSVATTSQEAVSPMPPPSSSYIQMELPSILPEHTSSSRFSGIPHLEQSHPSH</sequence>
<feature type="transmembrane region" description="Helical" evidence="9">
    <location>
        <begin position="109"/>
        <end position="131"/>
    </location>
</feature>
<name>A0ABQ8ETF8_9FUNG</name>
<dbReference type="InterPro" id="IPR024671">
    <property type="entry name" value="Atg22-like"/>
</dbReference>
<feature type="transmembrane region" description="Helical" evidence="9">
    <location>
        <begin position="382"/>
        <end position="402"/>
    </location>
</feature>
<feature type="transmembrane region" description="Helical" evidence="9">
    <location>
        <begin position="168"/>
        <end position="188"/>
    </location>
</feature>
<evidence type="ECO:0000313" key="12">
    <source>
        <dbReference type="Proteomes" id="UP001648503"/>
    </source>
</evidence>
<gene>
    <name evidence="11" type="ORF">BASA50_000683</name>
</gene>
<dbReference type="Proteomes" id="UP001648503">
    <property type="component" value="Unassembled WGS sequence"/>
</dbReference>
<proteinExistence type="inferred from homology"/>
<feature type="region of interest" description="Disordered" evidence="10">
    <location>
        <begin position="570"/>
        <end position="593"/>
    </location>
</feature>
<evidence type="ECO:0000256" key="8">
    <source>
        <dbReference type="ARBA" id="ARBA00023136"/>
    </source>
</evidence>
<evidence type="ECO:0000256" key="5">
    <source>
        <dbReference type="ARBA" id="ARBA00022692"/>
    </source>
</evidence>
<keyword evidence="4 9" id="KW-0926">Vacuole</keyword>
<reference evidence="11 12" key="1">
    <citation type="submission" date="2021-02" db="EMBL/GenBank/DDBJ databases">
        <title>Variation within the Batrachochytrium salamandrivorans European outbreak.</title>
        <authorList>
            <person name="Kelly M."/>
            <person name="Pasmans F."/>
            <person name="Shea T.P."/>
            <person name="Munoz J.F."/>
            <person name="Carranza S."/>
            <person name="Cuomo C.A."/>
            <person name="Martel A."/>
        </authorList>
    </citation>
    <scope>NUCLEOTIDE SEQUENCE [LARGE SCALE GENOMIC DNA]</scope>
    <source>
        <strain evidence="11 12">AMFP18/2</strain>
    </source>
</reference>
<feature type="transmembrane region" description="Helical" evidence="9">
    <location>
        <begin position="143"/>
        <end position="162"/>
    </location>
</feature>
<evidence type="ECO:0000256" key="3">
    <source>
        <dbReference type="ARBA" id="ARBA00022448"/>
    </source>
</evidence>
<keyword evidence="8 9" id="KW-0472">Membrane</keyword>
<dbReference type="CDD" id="cd17483">
    <property type="entry name" value="MFS_Atg22_like"/>
    <property type="match status" value="1"/>
</dbReference>
<feature type="region of interest" description="Disordered" evidence="10">
    <location>
        <begin position="631"/>
        <end position="716"/>
    </location>
</feature>
<feature type="transmembrane region" description="Helical" evidence="9">
    <location>
        <begin position="348"/>
        <end position="370"/>
    </location>
</feature>
<feature type="transmembrane region" description="Helical" evidence="9">
    <location>
        <begin position="507"/>
        <end position="528"/>
    </location>
</feature>
<dbReference type="PANTHER" id="PTHR23519:SF1">
    <property type="entry name" value="AUTOPHAGY-RELATED PROTEIN 22"/>
    <property type="match status" value="1"/>
</dbReference>
<comment type="subcellular location">
    <subcellularLocation>
        <location evidence="1">Endomembrane system</location>
        <topology evidence="1">Multi-pass membrane protein</topology>
    </subcellularLocation>
    <subcellularLocation>
        <location evidence="9">Vacuole membrane</location>
        <topology evidence="9">Multi-pass membrane protein</topology>
    </subcellularLocation>
</comment>
<dbReference type="InterPro" id="IPR044738">
    <property type="entry name" value="Atg22"/>
</dbReference>
<comment type="similarity">
    <text evidence="2 9">Belongs to the ATG22 family.</text>
</comment>
<keyword evidence="7 9" id="KW-1133">Transmembrane helix</keyword>
<dbReference type="Gene3D" id="1.20.1250.20">
    <property type="entry name" value="MFS general substrate transporter like domains"/>
    <property type="match status" value="1"/>
</dbReference>
<keyword evidence="12" id="KW-1185">Reference proteome</keyword>
<comment type="caution">
    <text evidence="11">The sequence shown here is derived from an EMBL/GenBank/DDBJ whole genome shotgun (WGS) entry which is preliminary data.</text>
</comment>
<feature type="transmembrane region" description="Helical" evidence="9">
    <location>
        <begin position="45"/>
        <end position="67"/>
    </location>
</feature>
<evidence type="ECO:0000256" key="1">
    <source>
        <dbReference type="ARBA" id="ARBA00004127"/>
    </source>
</evidence>
<feature type="compositionally biased region" description="Polar residues" evidence="10">
    <location>
        <begin position="18"/>
        <end position="29"/>
    </location>
</feature>
<accession>A0ABQ8ETF8</accession>
<feature type="compositionally biased region" description="Polar residues" evidence="10">
    <location>
        <begin position="661"/>
        <end position="674"/>
    </location>
</feature>
<organism evidence="11 12">
    <name type="scientific">Batrachochytrium salamandrivorans</name>
    <dbReference type="NCBI Taxonomy" id="1357716"/>
    <lineage>
        <taxon>Eukaryota</taxon>
        <taxon>Fungi</taxon>
        <taxon>Fungi incertae sedis</taxon>
        <taxon>Chytridiomycota</taxon>
        <taxon>Chytridiomycota incertae sedis</taxon>
        <taxon>Chytridiomycetes</taxon>
        <taxon>Rhizophydiales</taxon>
        <taxon>Rhizophydiales incertae sedis</taxon>
        <taxon>Batrachochytrium</taxon>
    </lineage>
</organism>